<sequence length="108" mass="12770">MHALTLKFSRRVGGLMLHPYLNPILLSFQKKKKKREKEQEQKIRKGKIITSKKKKYIFRLGWSFGSGIEFGFHHYLSSSLRYISFLTLCNVTSKNNEAGLYFRFNYCV</sequence>
<comment type="caution">
    <text evidence="1">The sequence shown here is derived from an EMBL/GenBank/DDBJ whole genome shotgun (WGS) entry which is preliminary data.</text>
</comment>
<evidence type="ECO:0000313" key="2">
    <source>
        <dbReference type="Proteomes" id="UP001627284"/>
    </source>
</evidence>
<organism evidence="1 2">
    <name type="scientific">Solanum stoloniferum</name>
    <dbReference type="NCBI Taxonomy" id="62892"/>
    <lineage>
        <taxon>Eukaryota</taxon>
        <taxon>Viridiplantae</taxon>
        <taxon>Streptophyta</taxon>
        <taxon>Embryophyta</taxon>
        <taxon>Tracheophyta</taxon>
        <taxon>Spermatophyta</taxon>
        <taxon>Magnoliopsida</taxon>
        <taxon>eudicotyledons</taxon>
        <taxon>Gunneridae</taxon>
        <taxon>Pentapetalae</taxon>
        <taxon>asterids</taxon>
        <taxon>lamiids</taxon>
        <taxon>Solanales</taxon>
        <taxon>Solanaceae</taxon>
        <taxon>Solanoideae</taxon>
        <taxon>Solaneae</taxon>
        <taxon>Solanum</taxon>
    </lineage>
</organism>
<dbReference type="Proteomes" id="UP001627284">
    <property type="component" value="Unassembled WGS sequence"/>
</dbReference>
<keyword evidence="2" id="KW-1185">Reference proteome</keyword>
<proteinExistence type="predicted"/>
<protein>
    <submittedName>
        <fullName evidence="1">Uncharacterized protein</fullName>
    </submittedName>
</protein>
<dbReference type="AlphaFoldDB" id="A0ABD2U2R8"/>
<name>A0ABD2U2R8_9SOLN</name>
<accession>A0ABD2U2R8</accession>
<gene>
    <name evidence="1" type="ORF">AABB24_012171</name>
</gene>
<reference evidence="1 2" key="1">
    <citation type="submission" date="2024-05" db="EMBL/GenBank/DDBJ databases">
        <title>De novo assembly of an allotetraploid wild potato.</title>
        <authorList>
            <person name="Hosaka A.J."/>
        </authorList>
    </citation>
    <scope>NUCLEOTIDE SEQUENCE [LARGE SCALE GENOMIC DNA]</scope>
    <source>
        <tissue evidence="1">Young leaves</tissue>
    </source>
</reference>
<dbReference type="EMBL" id="JBJKTR010000007">
    <property type="protein sequence ID" value="KAL3362725.1"/>
    <property type="molecule type" value="Genomic_DNA"/>
</dbReference>
<evidence type="ECO:0000313" key="1">
    <source>
        <dbReference type="EMBL" id="KAL3362725.1"/>
    </source>
</evidence>